<sequence>MIVERTTKEYEPRAGMDRVASIGSRTVCFAVGNASRPGCEPSGMRAEAEFV</sequence>
<gene>
    <name evidence="1" type="ORF">DY000_02013187</name>
</gene>
<organism evidence="1 2">
    <name type="scientific">Brassica cretica</name>
    <name type="common">Mustard</name>
    <dbReference type="NCBI Taxonomy" id="69181"/>
    <lineage>
        <taxon>Eukaryota</taxon>
        <taxon>Viridiplantae</taxon>
        <taxon>Streptophyta</taxon>
        <taxon>Embryophyta</taxon>
        <taxon>Tracheophyta</taxon>
        <taxon>Spermatophyta</taxon>
        <taxon>Magnoliopsida</taxon>
        <taxon>eudicotyledons</taxon>
        <taxon>Gunneridae</taxon>
        <taxon>Pentapetalae</taxon>
        <taxon>rosids</taxon>
        <taxon>malvids</taxon>
        <taxon>Brassicales</taxon>
        <taxon>Brassicaceae</taxon>
        <taxon>Brassiceae</taxon>
        <taxon>Brassica</taxon>
    </lineage>
</organism>
<evidence type="ECO:0000313" key="2">
    <source>
        <dbReference type="Proteomes" id="UP000266723"/>
    </source>
</evidence>
<accession>A0ABQ7CTE6</accession>
<reference evidence="1 2" key="1">
    <citation type="journal article" date="2020" name="BMC Genomics">
        <title>Intraspecific diversification of the crop wild relative Brassica cretica Lam. using demographic model selection.</title>
        <authorList>
            <person name="Kioukis A."/>
            <person name="Michalopoulou V.A."/>
            <person name="Briers L."/>
            <person name="Pirintsos S."/>
            <person name="Studholme D.J."/>
            <person name="Pavlidis P."/>
            <person name="Sarris P.F."/>
        </authorList>
    </citation>
    <scope>NUCLEOTIDE SEQUENCE [LARGE SCALE GENOMIC DNA]</scope>
    <source>
        <strain evidence="2">cv. PFS-1207/04</strain>
    </source>
</reference>
<dbReference type="EMBL" id="QGKV02000759">
    <property type="protein sequence ID" value="KAF3562975.1"/>
    <property type="molecule type" value="Genomic_DNA"/>
</dbReference>
<evidence type="ECO:0000313" key="1">
    <source>
        <dbReference type="EMBL" id="KAF3562975.1"/>
    </source>
</evidence>
<proteinExistence type="predicted"/>
<keyword evidence="2" id="KW-1185">Reference proteome</keyword>
<comment type="caution">
    <text evidence="1">The sequence shown here is derived from an EMBL/GenBank/DDBJ whole genome shotgun (WGS) entry which is preliminary data.</text>
</comment>
<protein>
    <submittedName>
        <fullName evidence="1">Uncharacterized protein</fullName>
    </submittedName>
</protein>
<dbReference type="Proteomes" id="UP000266723">
    <property type="component" value="Unassembled WGS sequence"/>
</dbReference>
<name>A0ABQ7CTE6_BRACR</name>